<dbReference type="EMBL" id="CAXAMN010008219">
    <property type="protein sequence ID" value="CAK9024341.1"/>
    <property type="molecule type" value="Genomic_DNA"/>
</dbReference>
<comment type="caution">
    <text evidence="1">The sequence shown here is derived from an EMBL/GenBank/DDBJ whole genome shotgun (WGS) entry which is preliminary data.</text>
</comment>
<organism evidence="1 2">
    <name type="scientific">Durusdinium trenchii</name>
    <dbReference type="NCBI Taxonomy" id="1381693"/>
    <lineage>
        <taxon>Eukaryota</taxon>
        <taxon>Sar</taxon>
        <taxon>Alveolata</taxon>
        <taxon>Dinophyceae</taxon>
        <taxon>Suessiales</taxon>
        <taxon>Symbiodiniaceae</taxon>
        <taxon>Durusdinium</taxon>
    </lineage>
</organism>
<evidence type="ECO:0000313" key="2">
    <source>
        <dbReference type="Proteomes" id="UP001642484"/>
    </source>
</evidence>
<keyword evidence="2" id="KW-1185">Reference proteome</keyword>
<proteinExistence type="predicted"/>
<name>A0ABP0KC12_9DINO</name>
<feature type="non-terminal residue" evidence="1">
    <location>
        <position position="344"/>
    </location>
</feature>
<sequence length="344" mass="39041">MEAVKEEELFGASDSEKVPWKKRLILAMEEVTAKQNLGEFIHERYNQDESSQRRFTKVMLDFLAVDKVAAKLPTPSGPILSRVPASTRKNVYLHPWHLSMSQGAKYGTNGKWPSTVAIRAHFPLIVGRGYESEREALEIKFEPGLEGKEIQLFQTGYIDGHAKGVMVQGVFALLDYLGATPHDIECDDEMCELLATLKFLRSNYVHFKLPEQCVYEALSLANRTAEKAKPGPLELTLFFKEACRVKRLHSSKTSSVRDLLDSAIAEFNKQTHTKASKIKDDLKKVIYGVLRAPEELLELMKRSADLYKWEHGAWTLDILADDFYVPGHVLSSQTVPDGWWRNTK</sequence>
<evidence type="ECO:0000313" key="1">
    <source>
        <dbReference type="EMBL" id="CAK9024341.1"/>
    </source>
</evidence>
<reference evidence="1 2" key="1">
    <citation type="submission" date="2024-02" db="EMBL/GenBank/DDBJ databases">
        <authorList>
            <person name="Chen Y."/>
            <person name="Shah S."/>
            <person name="Dougan E. K."/>
            <person name="Thang M."/>
            <person name="Chan C."/>
        </authorList>
    </citation>
    <scope>NUCLEOTIDE SEQUENCE [LARGE SCALE GENOMIC DNA]</scope>
</reference>
<accession>A0ABP0KC12</accession>
<dbReference type="Proteomes" id="UP001642484">
    <property type="component" value="Unassembled WGS sequence"/>
</dbReference>
<protein>
    <submittedName>
        <fullName evidence="1">Uncharacterized protein</fullName>
    </submittedName>
</protein>
<gene>
    <name evidence="1" type="ORF">CCMP2556_LOCUS15589</name>
</gene>